<evidence type="ECO:0000259" key="2">
    <source>
        <dbReference type="Pfam" id="PF00535"/>
    </source>
</evidence>
<keyword evidence="1" id="KW-1133">Transmembrane helix</keyword>
<dbReference type="PANTHER" id="PTHR43685">
    <property type="entry name" value="GLYCOSYLTRANSFERASE"/>
    <property type="match status" value="1"/>
</dbReference>
<dbReference type="Gene3D" id="3.90.550.10">
    <property type="entry name" value="Spore Coat Polysaccharide Biosynthesis Protein SpsA, Chain A"/>
    <property type="match status" value="1"/>
</dbReference>
<evidence type="ECO:0000313" key="3">
    <source>
        <dbReference type="EMBL" id="CAB4332027.1"/>
    </source>
</evidence>
<reference evidence="3" key="1">
    <citation type="submission" date="2020-05" db="EMBL/GenBank/DDBJ databases">
        <authorList>
            <person name="Chiriac C."/>
            <person name="Salcher M."/>
            <person name="Ghai R."/>
            <person name="Kavagutti S V."/>
        </authorList>
    </citation>
    <scope>NUCLEOTIDE SEQUENCE</scope>
</reference>
<dbReference type="SUPFAM" id="SSF53448">
    <property type="entry name" value="Nucleotide-diphospho-sugar transferases"/>
    <property type="match status" value="1"/>
</dbReference>
<evidence type="ECO:0000256" key="1">
    <source>
        <dbReference type="SAM" id="Phobius"/>
    </source>
</evidence>
<keyword evidence="1" id="KW-0812">Transmembrane</keyword>
<dbReference type="InterPro" id="IPR029044">
    <property type="entry name" value="Nucleotide-diphossugar_trans"/>
</dbReference>
<keyword evidence="1" id="KW-0472">Membrane</keyword>
<protein>
    <submittedName>
        <fullName evidence="3">Unannotated protein</fullName>
    </submittedName>
</protein>
<gene>
    <name evidence="3" type="ORF">UFOPK3770_00265</name>
</gene>
<name>A0A6J5YT34_9ZZZZ</name>
<feature type="domain" description="Glycosyltransferase 2-like" evidence="2">
    <location>
        <begin position="8"/>
        <end position="173"/>
    </location>
</feature>
<proteinExistence type="predicted"/>
<dbReference type="InterPro" id="IPR050834">
    <property type="entry name" value="Glycosyltransf_2"/>
</dbReference>
<dbReference type="Pfam" id="PF00535">
    <property type="entry name" value="Glycos_transf_2"/>
    <property type="match status" value="1"/>
</dbReference>
<dbReference type="AlphaFoldDB" id="A0A6J5YT34"/>
<dbReference type="InterPro" id="IPR001173">
    <property type="entry name" value="Glyco_trans_2-like"/>
</dbReference>
<dbReference type="PANTHER" id="PTHR43685:SF14">
    <property type="entry name" value="GLYCOSYLTRANSFERASE 2-LIKE DOMAIN-CONTAINING PROTEIN"/>
    <property type="match status" value="1"/>
</dbReference>
<sequence length="326" mass="35451">MIQWPSVSVIMPVLNEEVHLEAAVKAILAQDYPQEFDIVLALGPSRDNTTAIAQKLVQQNSRVHVVPNPSGKTPDALNLAIAQTKGEIIVRVDAHSELSPGYIKSAVETLQRTGADNVGGIMKAQGITIFERAVAVAMTSPLGVGGGAFHVGGEQGPVDTVYLGVFVRSALERVGGYDSRFVRAQDWEMNFRIRSSGGIVWFDPALVVHYRPRRSLRALAQQYFQYGSWRREVIRIHPTTATKKSNLRYFAPPLAVLGSILGTVLALSGMSWAAIAPIGYGVIVLGSTVVLSRKAGLATLWLPVVLVTMHWSWGTGFLTSRRKIVD</sequence>
<dbReference type="EMBL" id="CAESAJ010000014">
    <property type="protein sequence ID" value="CAB4332027.1"/>
    <property type="molecule type" value="Genomic_DNA"/>
</dbReference>
<organism evidence="3">
    <name type="scientific">freshwater metagenome</name>
    <dbReference type="NCBI Taxonomy" id="449393"/>
    <lineage>
        <taxon>unclassified sequences</taxon>
        <taxon>metagenomes</taxon>
        <taxon>ecological metagenomes</taxon>
    </lineage>
</organism>
<accession>A0A6J5YT34</accession>
<dbReference type="CDD" id="cd02525">
    <property type="entry name" value="Succinoglycan_BP_ExoA"/>
    <property type="match status" value="1"/>
</dbReference>
<feature type="transmembrane region" description="Helical" evidence="1">
    <location>
        <begin position="254"/>
        <end position="275"/>
    </location>
</feature>
<feature type="transmembrane region" description="Helical" evidence="1">
    <location>
        <begin position="295"/>
        <end position="313"/>
    </location>
</feature>